<keyword evidence="3" id="KW-0677">Repeat</keyword>
<dbReference type="PANTHER" id="PTHR24028">
    <property type="entry name" value="CADHERIN-87A"/>
    <property type="match status" value="1"/>
</dbReference>
<reference evidence="10" key="1">
    <citation type="submission" date="2013-04" db="EMBL/GenBank/DDBJ databases">
        <authorList>
            <person name="Qu J."/>
            <person name="Murali S.C."/>
            <person name="Bandaranaike D."/>
            <person name="Bellair M."/>
            <person name="Blankenburg K."/>
            <person name="Chao H."/>
            <person name="Dinh H."/>
            <person name="Doddapaneni H."/>
            <person name="Downs B."/>
            <person name="Dugan-Rocha S."/>
            <person name="Elkadiri S."/>
            <person name="Gnanaolivu R.D."/>
            <person name="Hernandez B."/>
            <person name="Javaid M."/>
            <person name="Jayaseelan J.C."/>
            <person name="Lee S."/>
            <person name="Li M."/>
            <person name="Ming W."/>
            <person name="Munidasa M."/>
            <person name="Muniz J."/>
            <person name="Nguyen L."/>
            <person name="Ongeri F."/>
            <person name="Osuji N."/>
            <person name="Pu L.-L."/>
            <person name="Puazo M."/>
            <person name="Qu C."/>
            <person name="Quiroz J."/>
            <person name="Raj R."/>
            <person name="Weissenberger G."/>
            <person name="Xin Y."/>
            <person name="Zou X."/>
            <person name="Han Y."/>
            <person name="Richards S."/>
            <person name="Worley K."/>
            <person name="Muzny D."/>
            <person name="Gibbs R."/>
        </authorList>
    </citation>
    <scope>NUCLEOTIDE SEQUENCE</scope>
    <source>
        <strain evidence="10">Sampled in the wild</strain>
    </source>
</reference>
<evidence type="ECO:0000313" key="10">
    <source>
        <dbReference type="EMBL" id="KAG8225976.1"/>
    </source>
</evidence>
<dbReference type="CDD" id="cd11304">
    <property type="entry name" value="Cadherin_repeat"/>
    <property type="match status" value="4"/>
</dbReference>
<reference evidence="10" key="2">
    <citation type="submission" date="2017-10" db="EMBL/GenBank/DDBJ databases">
        <title>Ladona fulva Genome sequencing and assembly.</title>
        <authorList>
            <person name="Murali S."/>
            <person name="Richards S."/>
            <person name="Bandaranaike D."/>
            <person name="Bellair M."/>
            <person name="Blankenburg K."/>
            <person name="Chao H."/>
            <person name="Dinh H."/>
            <person name="Doddapaneni H."/>
            <person name="Dugan-Rocha S."/>
            <person name="Elkadiri S."/>
            <person name="Gnanaolivu R."/>
            <person name="Hernandez B."/>
            <person name="Skinner E."/>
            <person name="Javaid M."/>
            <person name="Lee S."/>
            <person name="Li M."/>
            <person name="Ming W."/>
            <person name="Munidasa M."/>
            <person name="Muniz J."/>
            <person name="Nguyen L."/>
            <person name="Hughes D."/>
            <person name="Osuji N."/>
            <person name="Pu L.-L."/>
            <person name="Puazo M."/>
            <person name="Qu C."/>
            <person name="Quiroz J."/>
            <person name="Raj R."/>
            <person name="Weissenberger G."/>
            <person name="Xin Y."/>
            <person name="Zou X."/>
            <person name="Han Y."/>
            <person name="Worley K."/>
            <person name="Muzny D."/>
            <person name="Gibbs R."/>
        </authorList>
    </citation>
    <scope>NUCLEOTIDE SEQUENCE</scope>
    <source>
        <strain evidence="10">Sampled in the wild</strain>
    </source>
</reference>
<keyword evidence="6" id="KW-0472">Membrane</keyword>
<evidence type="ECO:0000256" key="8">
    <source>
        <dbReference type="PROSITE-ProRule" id="PRU00043"/>
    </source>
</evidence>
<keyword evidence="11" id="KW-1185">Reference proteome</keyword>
<feature type="domain" description="Cadherin" evidence="9">
    <location>
        <begin position="217"/>
        <end position="321"/>
    </location>
</feature>
<keyword evidence="5" id="KW-1133">Transmembrane helix</keyword>
<evidence type="ECO:0000256" key="6">
    <source>
        <dbReference type="ARBA" id="ARBA00023136"/>
    </source>
</evidence>
<dbReference type="GO" id="GO:0007156">
    <property type="term" value="P:homophilic cell adhesion via plasma membrane adhesion molecules"/>
    <property type="evidence" value="ECO:0007669"/>
    <property type="project" value="InterPro"/>
</dbReference>
<evidence type="ECO:0000313" key="11">
    <source>
        <dbReference type="Proteomes" id="UP000792457"/>
    </source>
</evidence>
<gene>
    <name evidence="10" type="ORF">J437_LFUL006205</name>
</gene>
<dbReference type="SUPFAM" id="SSF49313">
    <property type="entry name" value="Cadherin-like"/>
    <property type="match status" value="4"/>
</dbReference>
<dbReference type="OrthoDB" id="6252479at2759"/>
<dbReference type="InterPro" id="IPR002126">
    <property type="entry name" value="Cadherin-like_dom"/>
</dbReference>
<evidence type="ECO:0000256" key="7">
    <source>
        <dbReference type="ARBA" id="ARBA00023180"/>
    </source>
</evidence>
<dbReference type="PRINTS" id="PR00205">
    <property type="entry name" value="CADHERIN"/>
</dbReference>
<feature type="non-terminal residue" evidence="10">
    <location>
        <position position="1"/>
    </location>
</feature>
<dbReference type="GO" id="GO:0005886">
    <property type="term" value="C:plasma membrane"/>
    <property type="evidence" value="ECO:0007669"/>
    <property type="project" value="InterPro"/>
</dbReference>
<dbReference type="InterPro" id="IPR015919">
    <property type="entry name" value="Cadherin-like_sf"/>
</dbReference>
<keyword evidence="7" id="KW-0325">Glycoprotein</keyword>
<dbReference type="InterPro" id="IPR050174">
    <property type="entry name" value="Protocadherin/Cadherin-CA"/>
</dbReference>
<evidence type="ECO:0000256" key="1">
    <source>
        <dbReference type="ARBA" id="ARBA00004167"/>
    </source>
</evidence>
<organism evidence="10 11">
    <name type="scientific">Ladona fulva</name>
    <name type="common">Scarce chaser dragonfly</name>
    <name type="synonym">Libellula fulva</name>
    <dbReference type="NCBI Taxonomy" id="123851"/>
    <lineage>
        <taxon>Eukaryota</taxon>
        <taxon>Metazoa</taxon>
        <taxon>Ecdysozoa</taxon>
        <taxon>Arthropoda</taxon>
        <taxon>Hexapoda</taxon>
        <taxon>Insecta</taxon>
        <taxon>Pterygota</taxon>
        <taxon>Palaeoptera</taxon>
        <taxon>Odonata</taxon>
        <taxon>Epiprocta</taxon>
        <taxon>Anisoptera</taxon>
        <taxon>Libelluloidea</taxon>
        <taxon>Libellulidae</taxon>
        <taxon>Ladona</taxon>
    </lineage>
</organism>
<dbReference type="Gene3D" id="2.60.40.60">
    <property type="entry name" value="Cadherins"/>
    <property type="match status" value="4"/>
</dbReference>
<proteinExistence type="predicted"/>
<keyword evidence="4 8" id="KW-0106">Calcium</keyword>
<dbReference type="PANTHER" id="PTHR24028:SF328">
    <property type="entry name" value="CADHERIN-3"/>
    <property type="match status" value="1"/>
</dbReference>
<comment type="subcellular location">
    <subcellularLocation>
        <location evidence="1">Membrane</location>
        <topology evidence="1">Single-pass membrane protein</topology>
    </subcellularLocation>
</comment>
<dbReference type="GO" id="GO:0060429">
    <property type="term" value="P:epithelium development"/>
    <property type="evidence" value="ECO:0007669"/>
    <property type="project" value="UniProtKB-ARBA"/>
</dbReference>
<keyword evidence="2" id="KW-0812">Transmembrane</keyword>
<evidence type="ECO:0000256" key="4">
    <source>
        <dbReference type="ARBA" id="ARBA00022837"/>
    </source>
</evidence>
<comment type="caution">
    <text evidence="10">The sequence shown here is derived from an EMBL/GenBank/DDBJ whole genome shotgun (WGS) entry which is preliminary data.</text>
</comment>
<dbReference type="GO" id="GO:0005509">
    <property type="term" value="F:calcium ion binding"/>
    <property type="evidence" value="ECO:0007669"/>
    <property type="project" value="UniProtKB-UniRule"/>
</dbReference>
<evidence type="ECO:0000259" key="9">
    <source>
        <dbReference type="PROSITE" id="PS50268"/>
    </source>
</evidence>
<evidence type="ECO:0000256" key="3">
    <source>
        <dbReference type="ARBA" id="ARBA00022737"/>
    </source>
</evidence>
<feature type="domain" description="Cadherin" evidence="9">
    <location>
        <begin position="28"/>
        <end position="112"/>
    </location>
</feature>
<protein>
    <recommendedName>
        <fullName evidence="9">Cadherin domain-containing protein</fullName>
    </recommendedName>
</protein>
<dbReference type="FunFam" id="2.60.40.60:FF:000279">
    <property type="entry name" value="Protocadherin-16, putative"/>
    <property type="match status" value="1"/>
</dbReference>
<sequence>MHLKSYEVVRFYGQRGPFRKDYNFLGLAYHESTNGTGSLRYEIPLGVADDVFVVDPYDGVVKTTKPLDRETVSSYAVPVYVSRDSGGESAGVTDTAMLTVRVMDVNDHAPDFHSSCRPLSVPENSDLAVIHTVVATDLDEGRNGEVTYSITGGNVGNKFSIDLHTGELSARPLDREAASRYTLTVTAQDGGGAAALSAACTLIVSVEDQNDNDPRFSLPRYAATVPENAPIDTTVLAVEAVDADTGVNSRLVYSLANESTWLFRIDNRSGVITTAGLLDREKQRVYNFQVVATDGGLYDARSQRAPVTITIGDVNDNKPVFTKYPFTAEVPAYTQPGQFLLQVSAEDRDEGPNADIVY</sequence>
<name>A0A8K0K0C0_LADFU</name>
<accession>A0A8K0K0C0</accession>
<dbReference type="PROSITE" id="PS00232">
    <property type="entry name" value="CADHERIN_1"/>
    <property type="match status" value="3"/>
</dbReference>
<evidence type="ECO:0000256" key="2">
    <source>
        <dbReference type="ARBA" id="ARBA00022692"/>
    </source>
</evidence>
<evidence type="ECO:0000256" key="5">
    <source>
        <dbReference type="ARBA" id="ARBA00022989"/>
    </source>
</evidence>
<dbReference type="Pfam" id="PF00028">
    <property type="entry name" value="Cadherin"/>
    <property type="match status" value="3"/>
</dbReference>
<dbReference type="AlphaFoldDB" id="A0A8K0K0C0"/>
<dbReference type="SMART" id="SM00112">
    <property type="entry name" value="CA"/>
    <property type="match status" value="3"/>
</dbReference>
<dbReference type="EMBL" id="KZ308260">
    <property type="protein sequence ID" value="KAG8225976.1"/>
    <property type="molecule type" value="Genomic_DNA"/>
</dbReference>
<dbReference type="Proteomes" id="UP000792457">
    <property type="component" value="Unassembled WGS sequence"/>
</dbReference>
<dbReference type="InterPro" id="IPR020894">
    <property type="entry name" value="Cadherin_CS"/>
</dbReference>
<dbReference type="FunFam" id="2.60.40.60:FF:000020">
    <property type="entry name" value="Dachsous cadherin-related 1b"/>
    <property type="match status" value="1"/>
</dbReference>
<dbReference type="PROSITE" id="PS50268">
    <property type="entry name" value="CADHERIN_2"/>
    <property type="match status" value="3"/>
</dbReference>
<dbReference type="GO" id="GO:0009653">
    <property type="term" value="P:anatomical structure morphogenesis"/>
    <property type="evidence" value="ECO:0007669"/>
    <property type="project" value="UniProtKB-ARBA"/>
</dbReference>
<feature type="domain" description="Cadherin" evidence="9">
    <location>
        <begin position="113"/>
        <end position="216"/>
    </location>
</feature>